<comment type="similarity">
    <text evidence="1">Belongs to the ABC transporter superfamily.</text>
</comment>
<dbReference type="GO" id="GO:0015807">
    <property type="term" value="P:L-amino acid transport"/>
    <property type="evidence" value="ECO:0007669"/>
    <property type="project" value="TreeGrafter"/>
</dbReference>
<dbReference type="AlphaFoldDB" id="A0A1W6ZS63"/>
<dbReference type="PROSITE" id="PS00211">
    <property type="entry name" value="ABC_TRANSPORTER_1"/>
    <property type="match status" value="1"/>
</dbReference>
<dbReference type="InterPro" id="IPR003439">
    <property type="entry name" value="ABC_transporter-like_ATP-bd"/>
</dbReference>
<dbReference type="InterPro" id="IPR003593">
    <property type="entry name" value="AAA+_ATPase"/>
</dbReference>
<dbReference type="GO" id="GO:0016887">
    <property type="term" value="F:ATP hydrolysis activity"/>
    <property type="evidence" value="ECO:0007669"/>
    <property type="project" value="InterPro"/>
</dbReference>
<keyword evidence="3" id="KW-0547">Nucleotide-binding</keyword>
<reference evidence="6 7" key="1">
    <citation type="submission" date="2017-05" db="EMBL/GenBank/DDBJ databases">
        <title>Full genome sequence of Pseudorhodoplanes sinuspersici.</title>
        <authorList>
            <person name="Dastgheib S.M.M."/>
            <person name="Shavandi M."/>
            <person name="Tirandaz H."/>
        </authorList>
    </citation>
    <scope>NUCLEOTIDE SEQUENCE [LARGE SCALE GENOMIC DNA]</scope>
    <source>
        <strain evidence="6 7">RIPI110</strain>
    </source>
</reference>
<evidence type="ECO:0000313" key="7">
    <source>
        <dbReference type="Proteomes" id="UP000194137"/>
    </source>
</evidence>
<dbReference type="InterPro" id="IPR017871">
    <property type="entry name" value="ABC_transporter-like_CS"/>
</dbReference>
<keyword evidence="5" id="KW-0029">Amino-acid transport</keyword>
<dbReference type="InterPro" id="IPR027417">
    <property type="entry name" value="P-loop_NTPase"/>
</dbReference>
<dbReference type="OrthoDB" id="9806149at2"/>
<name>A0A1W6ZS63_9HYPH</name>
<proteinExistence type="inferred from homology"/>
<dbReference type="PROSITE" id="PS50893">
    <property type="entry name" value="ABC_TRANSPORTER_2"/>
    <property type="match status" value="1"/>
</dbReference>
<dbReference type="STRING" id="1235591.CAK95_14320"/>
<dbReference type="InterPro" id="IPR052156">
    <property type="entry name" value="BCAA_Transport_ATP-bd_LivF"/>
</dbReference>
<accession>A0A1W6ZS63</accession>
<keyword evidence="4 6" id="KW-0067">ATP-binding</keyword>
<dbReference type="RefSeq" id="WP_086088523.1">
    <property type="nucleotide sequence ID" value="NZ_CP021112.1"/>
</dbReference>
<dbReference type="CDD" id="cd03224">
    <property type="entry name" value="ABC_TM1139_LivF_branched"/>
    <property type="match status" value="1"/>
</dbReference>
<evidence type="ECO:0000256" key="4">
    <source>
        <dbReference type="ARBA" id="ARBA00022840"/>
    </source>
</evidence>
<dbReference type="Proteomes" id="UP000194137">
    <property type="component" value="Chromosome"/>
</dbReference>
<organism evidence="6 7">
    <name type="scientific">Pseudorhodoplanes sinuspersici</name>
    <dbReference type="NCBI Taxonomy" id="1235591"/>
    <lineage>
        <taxon>Bacteria</taxon>
        <taxon>Pseudomonadati</taxon>
        <taxon>Pseudomonadota</taxon>
        <taxon>Alphaproteobacteria</taxon>
        <taxon>Hyphomicrobiales</taxon>
        <taxon>Pseudorhodoplanes</taxon>
    </lineage>
</organism>
<dbReference type="GO" id="GO:0005524">
    <property type="term" value="F:ATP binding"/>
    <property type="evidence" value="ECO:0007669"/>
    <property type="project" value="UniProtKB-KW"/>
</dbReference>
<dbReference type="SMART" id="SM00382">
    <property type="entry name" value="AAA"/>
    <property type="match status" value="1"/>
</dbReference>
<evidence type="ECO:0000256" key="1">
    <source>
        <dbReference type="ARBA" id="ARBA00005417"/>
    </source>
</evidence>
<keyword evidence="2" id="KW-0813">Transport</keyword>
<evidence type="ECO:0000256" key="3">
    <source>
        <dbReference type="ARBA" id="ARBA00022741"/>
    </source>
</evidence>
<sequence length="247" mass="26934">MSEADILLKVTGLHVRYGAATAVRGVDMHVRRGELVAVIGNNGAGKTSILRGISGLVRPSAGQVTFNGVETVSFAAHQKVRLGLAMIPEGRLIFADQTVEDNLILGAYIRWSRERPRIRTEFDEIFDLFPRLKERFHQRAGSLSGGEQQMLAIARGLLSRPALLMIDELSLGLAPKIVDQLMGLLRDLNAKGQTILLVEQLASHALAIAQRAYVVNHGHIELEGTSAELSGSPKVMETFLGKKRNVV</sequence>
<dbReference type="PANTHER" id="PTHR43820:SF4">
    <property type="entry name" value="HIGH-AFFINITY BRANCHED-CHAIN AMINO ACID TRANSPORT ATP-BINDING PROTEIN LIVF"/>
    <property type="match status" value="1"/>
</dbReference>
<dbReference type="GO" id="GO:0015658">
    <property type="term" value="F:branched-chain amino acid transmembrane transporter activity"/>
    <property type="evidence" value="ECO:0007669"/>
    <property type="project" value="TreeGrafter"/>
</dbReference>
<evidence type="ECO:0000256" key="5">
    <source>
        <dbReference type="ARBA" id="ARBA00022970"/>
    </source>
</evidence>
<dbReference type="Gene3D" id="3.40.50.300">
    <property type="entry name" value="P-loop containing nucleotide triphosphate hydrolases"/>
    <property type="match status" value="1"/>
</dbReference>
<dbReference type="Pfam" id="PF00005">
    <property type="entry name" value="ABC_tran"/>
    <property type="match status" value="1"/>
</dbReference>
<evidence type="ECO:0000313" key="6">
    <source>
        <dbReference type="EMBL" id="ARQ00126.1"/>
    </source>
</evidence>
<dbReference type="PANTHER" id="PTHR43820">
    <property type="entry name" value="HIGH-AFFINITY BRANCHED-CHAIN AMINO ACID TRANSPORT ATP-BINDING PROTEIN LIVF"/>
    <property type="match status" value="1"/>
</dbReference>
<keyword evidence="7" id="KW-1185">Reference proteome</keyword>
<gene>
    <name evidence="6" type="primary">livF</name>
    <name evidence="6" type="ORF">CAK95_14320</name>
</gene>
<dbReference type="KEGG" id="psin:CAK95_14320"/>
<protein>
    <submittedName>
        <fullName evidence="6">Branched-chain amino acid ABC transporter ATP-binding protein</fullName>
    </submittedName>
</protein>
<dbReference type="SUPFAM" id="SSF52540">
    <property type="entry name" value="P-loop containing nucleoside triphosphate hydrolases"/>
    <property type="match status" value="1"/>
</dbReference>
<dbReference type="EMBL" id="CP021112">
    <property type="protein sequence ID" value="ARQ00126.1"/>
    <property type="molecule type" value="Genomic_DNA"/>
</dbReference>
<evidence type="ECO:0000256" key="2">
    <source>
        <dbReference type="ARBA" id="ARBA00022448"/>
    </source>
</evidence>